<evidence type="ECO:0000256" key="1">
    <source>
        <dbReference type="SAM" id="Coils"/>
    </source>
</evidence>
<proteinExistence type="predicted"/>
<name>A0A932HYX5_UNCTE</name>
<evidence type="ECO:0000313" key="2">
    <source>
        <dbReference type="EMBL" id="MBI3127837.1"/>
    </source>
</evidence>
<dbReference type="EMBL" id="JACPUR010000019">
    <property type="protein sequence ID" value="MBI3127837.1"/>
    <property type="molecule type" value="Genomic_DNA"/>
</dbReference>
<dbReference type="AlphaFoldDB" id="A0A932HYX5"/>
<reference evidence="2" key="1">
    <citation type="submission" date="2020-07" db="EMBL/GenBank/DDBJ databases">
        <title>Huge and variable diversity of episymbiotic CPR bacteria and DPANN archaea in groundwater ecosystems.</title>
        <authorList>
            <person name="He C.Y."/>
            <person name="Keren R."/>
            <person name="Whittaker M."/>
            <person name="Farag I.F."/>
            <person name="Doudna J."/>
            <person name="Cate J.H.D."/>
            <person name="Banfield J.F."/>
        </authorList>
    </citation>
    <scope>NUCLEOTIDE SEQUENCE</scope>
    <source>
        <strain evidence="2">NC_groundwater_763_Ag_S-0.2um_68_21</strain>
    </source>
</reference>
<evidence type="ECO:0000313" key="3">
    <source>
        <dbReference type="Proteomes" id="UP000782312"/>
    </source>
</evidence>
<protein>
    <submittedName>
        <fullName evidence="2">Uncharacterized protein</fullName>
    </submittedName>
</protein>
<feature type="coiled-coil region" evidence="1">
    <location>
        <begin position="9"/>
        <end position="36"/>
    </location>
</feature>
<gene>
    <name evidence="2" type="ORF">HYZ11_09555</name>
</gene>
<sequence length="237" mass="27501">MEFPSVLDRETIQKAIDNLKDKRNQIDERILALEIMLKWQEEEPNNKSSTAPPFPGLLRRRPLSRPWDPIEARRLWGEAIQSLRPARQVLFREVEVDTEAERQVRLRFRAENVPAQILDLVRDTLPLLETFFREHAPWRVRVAIESPKPSGPSEEKLFENLSQRETCLRIINSSNDVLTVRQVAERAQGGGYKFRAERPEPSVSTTLRRLAQEGLIRLISTNKGNFYKRIENAPQGT</sequence>
<comment type="caution">
    <text evidence="2">The sequence shown here is derived from an EMBL/GenBank/DDBJ whole genome shotgun (WGS) entry which is preliminary data.</text>
</comment>
<accession>A0A932HYX5</accession>
<organism evidence="2 3">
    <name type="scientific">Tectimicrobiota bacterium</name>
    <dbReference type="NCBI Taxonomy" id="2528274"/>
    <lineage>
        <taxon>Bacteria</taxon>
        <taxon>Pseudomonadati</taxon>
        <taxon>Nitrospinota/Tectimicrobiota group</taxon>
        <taxon>Candidatus Tectimicrobiota</taxon>
    </lineage>
</organism>
<dbReference type="Proteomes" id="UP000782312">
    <property type="component" value="Unassembled WGS sequence"/>
</dbReference>
<keyword evidence="1" id="KW-0175">Coiled coil</keyword>